<evidence type="ECO:0000259" key="1">
    <source>
        <dbReference type="PROSITE" id="PS51708"/>
    </source>
</evidence>
<dbReference type="Gene3D" id="1.40.20.10">
    <property type="entry name" value="CHAD domain"/>
    <property type="match status" value="1"/>
</dbReference>
<evidence type="ECO:0000313" key="2">
    <source>
        <dbReference type="EMBL" id="MDN4571970.1"/>
    </source>
</evidence>
<gene>
    <name evidence="2" type="ORF">DBA34_01620</name>
    <name evidence="3" type="ORF">DBB29_10410</name>
</gene>
<dbReference type="PROSITE" id="PS51708">
    <property type="entry name" value="CHAD"/>
    <property type="match status" value="1"/>
</dbReference>
<comment type="caution">
    <text evidence="2">The sequence shown here is derived from an EMBL/GenBank/DDBJ whole genome shotgun (WGS) entry which is preliminary data.</text>
</comment>
<dbReference type="AlphaFoldDB" id="A0AAW7MGZ4"/>
<dbReference type="Proteomes" id="UP001172791">
    <property type="component" value="Unassembled WGS sequence"/>
</dbReference>
<proteinExistence type="predicted"/>
<protein>
    <recommendedName>
        <fullName evidence="1">CHAD domain-containing protein</fullName>
    </recommendedName>
</protein>
<dbReference type="Pfam" id="PF05235">
    <property type="entry name" value="CHAD"/>
    <property type="match status" value="1"/>
</dbReference>
<reference evidence="2" key="1">
    <citation type="submission" date="2018-04" db="EMBL/GenBank/DDBJ databases">
        <authorList>
            <person name="Jy Z."/>
        </authorList>
    </citation>
    <scope>NUCLEOTIDE SEQUENCE</scope>
    <source>
        <strain evidence="3">AS13</strain>
        <strain evidence="2">LA18</strain>
    </source>
</reference>
<dbReference type="PANTHER" id="PTHR39339:SF1">
    <property type="entry name" value="CHAD DOMAIN-CONTAINING PROTEIN"/>
    <property type="match status" value="1"/>
</dbReference>
<keyword evidence="4" id="KW-1185">Reference proteome</keyword>
<evidence type="ECO:0000313" key="3">
    <source>
        <dbReference type="EMBL" id="MDN4578525.1"/>
    </source>
</evidence>
<sequence>MRIADGFLRIAAPRAAPAPPCRIGLPWCLAPGKYAMLRDMTRVTTAAIAAAIEGSPAAGQPPTETRTALGAGRMRRMSAARLLVTLAAQILQPWPSLPKAGEDSDIASIDAEVVHELRIAIRRLRALIDVFSPWLKPRWHHRLNGELRWLGQSMGPARDTDVLATTTLPALRADFPDIDWPAVEKHVEQLRRDARAQVAAALTGERQQALHGLLLSAFGMREDGRCKIRSAKALRRPSRTPGKRSRALAKHARNMLRAQYIALFPDCRQLAMLDTEQLHALRVKIKKARYSAELLAPWLRKSVCSPYESTLHAAQTLLGQLNDAVVAQRMCEAMPLHDEQRSAMIRRLDTIIVNTTSRAAHVLGQLPDAHTLERGMRAR</sequence>
<name>A0AAW7MGZ4_9BURK</name>
<feature type="domain" description="CHAD" evidence="1">
    <location>
        <begin position="76"/>
        <end position="379"/>
    </location>
</feature>
<dbReference type="SMART" id="SM00880">
    <property type="entry name" value="CHAD"/>
    <property type="match status" value="1"/>
</dbReference>
<organism evidence="2 5">
    <name type="scientific">Pandoraea cepalis</name>
    <dbReference type="NCBI Taxonomy" id="2508294"/>
    <lineage>
        <taxon>Bacteria</taxon>
        <taxon>Pseudomonadati</taxon>
        <taxon>Pseudomonadota</taxon>
        <taxon>Betaproteobacteria</taxon>
        <taxon>Burkholderiales</taxon>
        <taxon>Burkholderiaceae</taxon>
        <taxon>Pandoraea</taxon>
    </lineage>
</organism>
<dbReference type="PANTHER" id="PTHR39339">
    <property type="entry name" value="SLR1444 PROTEIN"/>
    <property type="match status" value="1"/>
</dbReference>
<evidence type="ECO:0000313" key="5">
    <source>
        <dbReference type="Proteomes" id="UP001172791"/>
    </source>
</evidence>
<dbReference type="InterPro" id="IPR038186">
    <property type="entry name" value="CHAD_dom_sf"/>
</dbReference>
<dbReference type="InterPro" id="IPR007899">
    <property type="entry name" value="CHAD_dom"/>
</dbReference>
<dbReference type="Proteomes" id="UP001172788">
    <property type="component" value="Unassembled WGS sequence"/>
</dbReference>
<accession>A0AAW7MGZ4</accession>
<evidence type="ECO:0000313" key="4">
    <source>
        <dbReference type="Proteomes" id="UP001172788"/>
    </source>
</evidence>
<dbReference type="EMBL" id="QAID01000038">
    <property type="protein sequence ID" value="MDN4578525.1"/>
    <property type="molecule type" value="Genomic_DNA"/>
</dbReference>
<dbReference type="EMBL" id="QAIC01000023">
    <property type="protein sequence ID" value="MDN4571970.1"/>
    <property type="molecule type" value="Genomic_DNA"/>
</dbReference>